<evidence type="ECO:0000313" key="3">
    <source>
        <dbReference type="Proteomes" id="UP000092666"/>
    </source>
</evidence>
<feature type="compositionally biased region" description="Polar residues" evidence="1">
    <location>
        <begin position="399"/>
        <end position="414"/>
    </location>
</feature>
<proteinExistence type="predicted"/>
<evidence type="ECO:0000313" key="2">
    <source>
        <dbReference type="EMBL" id="OCF31266.1"/>
    </source>
</evidence>
<feature type="compositionally biased region" description="Polar residues" evidence="1">
    <location>
        <begin position="872"/>
        <end position="887"/>
    </location>
</feature>
<reference evidence="3" key="2">
    <citation type="submission" date="2013-12" db="EMBL/GenBank/DDBJ databases">
        <title>Evolution of pathogenesis and genome organization in the Tremellales.</title>
        <authorList>
            <person name="Cuomo C."/>
            <person name="Litvintseva A."/>
            <person name="Heitman J."/>
            <person name="Chen Y."/>
            <person name="Sun S."/>
            <person name="Springer D."/>
            <person name="Dromer F."/>
            <person name="Young S."/>
            <person name="Zeng Q."/>
            <person name="Chapman S."/>
            <person name="Gujja S."/>
            <person name="Saif S."/>
            <person name="Birren B."/>
        </authorList>
    </citation>
    <scope>NUCLEOTIDE SEQUENCE [LARGE SCALE GENOMIC DNA]</scope>
    <source>
        <strain evidence="3">BCC8398</strain>
    </source>
</reference>
<feature type="compositionally biased region" description="Basic and acidic residues" evidence="1">
    <location>
        <begin position="257"/>
        <end position="281"/>
    </location>
</feature>
<dbReference type="Proteomes" id="UP000092666">
    <property type="component" value="Unassembled WGS sequence"/>
</dbReference>
<sequence length="1001" mass="109266">MTFHPPPHPHPHSQLQEPINPHTFQQQQGQWTNIYPPTHPPSIPSQHFHLKEQSIQTPDTSFESLQEGEEVDPILRNFPPASRRRRNVAQPTSMPTSSCTIRKAAKSKGKGKLATSKSNSSSSAAVPRRVDTHTQAPIVHRPEPAHATEQMTAIFLPDPYQPPIQLKGLNKSGLLPAPPGSILDVNDLLILHPPARETHGLGHTSQYEMYTCRVCSKTYDGKNARSVARRHLQDKHGVPLAVQKRRSRWDYAYNCTEPDRPKTKKDAKERSLKSKRDWANRNRQIQKLERAQAPFLERFGPEGVITPCGMRLIAPKFKGPIAHSAKPGSYLDGIGGNLIIPEDILREVQIIRDIDISGSHPRSPGEEALEEEELLLEETPITATGKAKWKGKKQAQNKSSSRTTSQEDTSTRSITPLIAISDERPSLDGHDSQLLPSIPAQANAFRHGVYFQQYIPQIYGWQVDGSFQPATTQIINGQHPLGYATVYGPASHGQQLIQEQYDQQDDYHDIRQRVQSFEINKEEEEGEMVYDKRFPIDPSLQEDQESSILPSSPEDIGHLPEQQWVPSQSWETAQRDSQAILEPALDLSQRWHGLLLTSTGWGSSDGGSDIVTDQNAQQERVKEGSVGTEGEAVAAESLLNLHSTPLRGPEERGRNEIQLANAQADIVSTTRSESKSALGLRFGQELSSSTSSSTTTAMTAKDPVTKATDHEGSEPTSGSVLTKGHSDKLLAAPPITSPARLTTLTRAGRAYSFIQPFRDPRPEVTRSLSFDHQPIFGQLDDDDPFTLPDTPVHAMTSSSTRPSSAGGTGSSSSDRIARTPASSATRRSKRHTIALPSPSPFASSRHFSLSSSSASVLKKRKDAPTSPFANPAPNSKSGPNTSDRSQLRSALKPISTNVKPNYSGAFATPIKSAAFGSASTQAIPQSLTREWLQLSSPCNADAAASLGLVPTHLAPATPGLRGVIGAETPEMTILEARAKKRRGEATPGTSVGVALGTGYRR</sequence>
<dbReference type="EMBL" id="KV700136">
    <property type="protein sequence ID" value="OCF31266.1"/>
    <property type="molecule type" value="Genomic_DNA"/>
</dbReference>
<dbReference type="STRING" id="1296120.A0A1B9GJU6"/>
<feature type="compositionally biased region" description="Polar residues" evidence="1">
    <location>
        <begin position="89"/>
        <end position="100"/>
    </location>
</feature>
<feature type="compositionally biased region" description="Low complexity" evidence="1">
    <location>
        <begin position="840"/>
        <end position="855"/>
    </location>
</feature>
<reference evidence="2 3" key="1">
    <citation type="submission" date="2013-07" db="EMBL/GenBank/DDBJ databases">
        <title>The Genome Sequence of Cryptococcus heveanensis BCC8398.</title>
        <authorList>
            <consortium name="The Broad Institute Genome Sequencing Platform"/>
            <person name="Cuomo C."/>
            <person name="Litvintseva A."/>
            <person name="Chen Y."/>
            <person name="Heitman J."/>
            <person name="Sun S."/>
            <person name="Springer D."/>
            <person name="Dromer F."/>
            <person name="Young S.K."/>
            <person name="Zeng Q."/>
            <person name="Gargeya S."/>
            <person name="Fitzgerald M."/>
            <person name="Abouelleil A."/>
            <person name="Alvarado L."/>
            <person name="Berlin A.M."/>
            <person name="Chapman S.B."/>
            <person name="Dewar J."/>
            <person name="Goldberg J."/>
            <person name="Griggs A."/>
            <person name="Gujja S."/>
            <person name="Hansen M."/>
            <person name="Howarth C."/>
            <person name="Imamovic A."/>
            <person name="Larimer J."/>
            <person name="McCowan C."/>
            <person name="Murphy C."/>
            <person name="Pearson M."/>
            <person name="Priest M."/>
            <person name="Roberts A."/>
            <person name="Saif S."/>
            <person name="Shea T."/>
            <person name="Sykes S."/>
            <person name="Wortman J."/>
            <person name="Nusbaum C."/>
            <person name="Birren B."/>
        </authorList>
    </citation>
    <scope>NUCLEOTIDE SEQUENCE [LARGE SCALE GENOMIC DNA]</scope>
    <source>
        <strain evidence="2 3">BCC8398</strain>
    </source>
</reference>
<name>A0A1B9GJU6_9TREE</name>
<feature type="compositionally biased region" description="Basic and acidic residues" evidence="1">
    <location>
        <begin position="703"/>
        <end position="713"/>
    </location>
</feature>
<feature type="compositionally biased region" description="Low complexity" evidence="1">
    <location>
        <begin position="112"/>
        <end position="123"/>
    </location>
</feature>
<feature type="region of interest" description="Disordered" evidence="1">
    <location>
        <begin position="255"/>
        <end position="281"/>
    </location>
</feature>
<keyword evidence="3" id="KW-1185">Reference proteome</keyword>
<feature type="region of interest" description="Disordered" evidence="1">
    <location>
        <begin position="385"/>
        <end position="418"/>
    </location>
</feature>
<dbReference type="AlphaFoldDB" id="A0A1B9GJU6"/>
<feature type="region of interest" description="Disordered" evidence="1">
    <location>
        <begin position="677"/>
        <end position="734"/>
    </location>
</feature>
<accession>A0A1B9GJU6</accession>
<evidence type="ECO:0000256" key="1">
    <source>
        <dbReference type="SAM" id="MobiDB-lite"/>
    </source>
</evidence>
<dbReference type="OrthoDB" id="2333993at2759"/>
<feature type="region of interest" description="Disordered" evidence="1">
    <location>
        <begin position="775"/>
        <end position="887"/>
    </location>
</feature>
<feature type="compositionally biased region" description="Low complexity" evidence="1">
    <location>
        <begin position="687"/>
        <end position="696"/>
    </location>
</feature>
<feature type="region of interest" description="Disordered" evidence="1">
    <location>
        <begin position="602"/>
        <end position="629"/>
    </location>
</feature>
<protein>
    <submittedName>
        <fullName evidence="2">Uncharacterized protein</fullName>
    </submittedName>
</protein>
<feature type="compositionally biased region" description="Low complexity" evidence="1">
    <location>
        <begin position="785"/>
        <end position="813"/>
    </location>
</feature>
<feature type="compositionally biased region" description="Polar residues" evidence="1">
    <location>
        <begin position="54"/>
        <end position="64"/>
    </location>
</feature>
<organism evidence="2 3">
    <name type="scientific">Kwoniella heveanensis BCC8398</name>
    <dbReference type="NCBI Taxonomy" id="1296120"/>
    <lineage>
        <taxon>Eukaryota</taxon>
        <taxon>Fungi</taxon>
        <taxon>Dikarya</taxon>
        <taxon>Basidiomycota</taxon>
        <taxon>Agaricomycotina</taxon>
        <taxon>Tremellomycetes</taxon>
        <taxon>Tremellales</taxon>
        <taxon>Cryptococcaceae</taxon>
        <taxon>Kwoniella</taxon>
    </lineage>
</organism>
<gene>
    <name evidence="2" type="ORF">I316_07052</name>
</gene>
<feature type="region of interest" description="Disordered" evidence="1">
    <location>
        <begin position="54"/>
        <end position="136"/>
    </location>
</feature>